<dbReference type="EMBL" id="FPHR01000028">
    <property type="protein sequence ID" value="SFV77487.1"/>
    <property type="molecule type" value="Genomic_DNA"/>
</dbReference>
<reference evidence="4" key="1">
    <citation type="submission" date="2016-10" db="EMBL/GenBank/DDBJ databases">
        <authorList>
            <person name="de Groot N.N."/>
        </authorList>
    </citation>
    <scope>NUCLEOTIDE SEQUENCE</scope>
</reference>
<protein>
    <submittedName>
        <fullName evidence="4">Capsular polysaccharide export system periplasmic protein KpsD</fullName>
    </submittedName>
</protein>
<feature type="domain" description="Soluble ligand binding" evidence="3">
    <location>
        <begin position="684"/>
        <end position="718"/>
    </location>
</feature>
<accession>A0A1W1DAN9</accession>
<dbReference type="Gene3D" id="3.30.1950.10">
    <property type="entry name" value="wza like domain"/>
    <property type="match status" value="1"/>
</dbReference>
<dbReference type="Gene3D" id="3.10.560.10">
    <property type="entry name" value="Outer membrane lipoprotein wza domain like"/>
    <property type="match status" value="5"/>
</dbReference>
<gene>
    <name evidence="4" type="ORF">MNB_SUP05-4-447</name>
</gene>
<feature type="domain" description="Soluble ligand binding" evidence="3">
    <location>
        <begin position="310"/>
        <end position="345"/>
    </location>
</feature>
<organism evidence="4">
    <name type="scientific">hydrothermal vent metagenome</name>
    <dbReference type="NCBI Taxonomy" id="652676"/>
    <lineage>
        <taxon>unclassified sequences</taxon>
        <taxon>metagenomes</taxon>
        <taxon>ecological metagenomes</taxon>
    </lineage>
</organism>
<dbReference type="Pfam" id="PF10531">
    <property type="entry name" value="SLBB"/>
    <property type="match status" value="4"/>
</dbReference>
<proteinExistence type="predicted"/>
<evidence type="ECO:0000256" key="1">
    <source>
        <dbReference type="ARBA" id="ARBA00022729"/>
    </source>
</evidence>
<dbReference type="InterPro" id="IPR049712">
    <property type="entry name" value="Poly_export"/>
</dbReference>
<dbReference type="PANTHER" id="PTHR33619">
    <property type="entry name" value="POLYSACCHARIDE EXPORT PROTEIN GFCE-RELATED"/>
    <property type="match status" value="1"/>
</dbReference>
<feature type="domain" description="Soluble ligand binding" evidence="3">
    <location>
        <begin position="229"/>
        <end position="277"/>
    </location>
</feature>
<keyword evidence="1" id="KW-0732">Signal</keyword>
<evidence type="ECO:0000259" key="2">
    <source>
        <dbReference type="Pfam" id="PF02563"/>
    </source>
</evidence>
<dbReference type="GO" id="GO:0015159">
    <property type="term" value="F:polysaccharide transmembrane transporter activity"/>
    <property type="evidence" value="ECO:0007669"/>
    <property type="project" value="InterPro"/>
</dbReference>
<feature type="domain" description="Soluble ligand binding" evidence="3">
    <location>
        <begin position="599"/>
        <end position="640"/>
    </location>
</feature>
<dbReference type="SUPFAM" id="SSF142984">
    <property type="entry name" value="Nqo1 middle domain-like"/>
    <property type="match status" value="1"/>
</dbReference>
<dbReference type="AlphaFoldDB" id="A0A1W1DAN9"/>
<dbReference type="InterPro" id="IPR003715">
    <property type="entry name" value="Poly_export_N"/>
</dbReference>
<dbReference type="PANTHER" id="PTHR33619:SF3">
    <property type="entry name" value="POLYSACCHARIDE EXPORT PROTEIN GFCE-RELATED"/>
    <property type="match status" value="1"/>
</dbReference>
<dbReference type="InterPro" id="IPR019554">
    <property type="entry name" value="Soluble_ligand-bd"/>
</dbReference>
<dbReference type="Pfam" id="PF02563">
    <property type="entry name" value="Poly_export"/>
    <property type="match status" value="1"/>
</dbReference>
<evidence type="ECO:0000313" key="4">
    <source>
        <dbReference type="EMBL" id="SFV77487.1"/>
    </source>
</evidence>
<name>A0A1W1DAN9_9ZZZZ</name>
<evidence type="ECO:0000259" key="3">
    <source>
        <dbReference type="Pfam" id="PF10531"/>
    </source>
</evidence>
<feature type="domain" description="Polysaccharide export protein N-terminal" evidence="2">
    <location>
        <begin position="148"/>
        <end position="221"/>
    </location>
</feature>
<sequence>MLKLRILLVALVGFIFNSAMAINTSQAISMVKANPALLNTPQAQAELAKRGLTSGDVMGRIGATDAKADISSVDIAVNNIEESNATELNDALTKASGIYNNPLAYKNNTDLLKTIKAKQSIEKDVKLERFSEVFFRNKNTQDHSSLPVPDYYVVSNGDVMSIWVYGVTEETFEASVDSYGNINIPIVGPINVAGLSFKKAKNFIVSKLTTAYSNSSIIVNIAKYSTIQVSLTGNVMAPGIYNVSALSTVKDLLIHAGGIKANGTVRAMTLQRADGSIHGLDLYELLLGQKRQVLFLKTGDMVYISNAHKVVSIAGAVNTPAKYELKVGEKLDKLLDFAGGIRASGSHYGLKVSGFDKEQTQVRMVDASNASGFGLNDQDSVYVYPVDGIKSKSISLFGNVTRPGKRALSHDASLAKLIKSEVDKFGLEGVFLDNTLFNFAMIKRKTDTLGREFVRVNIDDVLSGSADEVLKAGDELYIFNKLDKKINPYVRIKGSVLTTSIEETITAQNETNLTERKLPEFQFQFIKGMSVLDLINIAGTNAPYDKSKIKLLTYKTSDLKPRVSILTEGQARNTMLNAFDEVQLFDYYKINKVAKSSIHGEINFPGEYIIHSGMQLSKLIASAGGLSEKAYLDNVEILRYEVKDGIRVKSIIQINLPKDSGFVLKSYDEVTIYRIPNWYERKTITLTGQVMFPGEYTFNDGDRLSDVLIRAGGFTKNAFLYGASFEREGVKKIQQQALEDAMVRLKKKLAIISSKPKEIGESSSDSNLAETLSVLSEQAGSLTPLGRVTINLPDNIDILKSGAADILLKQGDKLNIPTSNDTVMVIGEVMSPTAVIYDDDDVMSYIARVGGLTAVADNEQIYVIHANGEAQKFGGGLFLSTQATVRPGDVIVVPQVLVTSTGMQVAKDISSILYQFAITAASLKTVGAF</sequence>